<proteinExistence type="predicted"/>
<evidence type="ECO:0000313" key="3">
    <source>
        <dbReference type="Proteomes" id="UP000218267"/>
    </source>
</evidence>
<keyword evidence="3" id="KW-1185">Reference proteome</keyword>
<keyword evidence="1" id="KW-0472">Membrane</keyword>
<evidence type="ECO:0000313" key="2">
    <source>
        <dbReference type="EMBL" id="BAX81742.1"/>
    </source>
</evidence>
<reference evidence="2 3" key="1">
    <citation type="journal article" date="2018" name="Mar. Genomics">
        <title>Complete genome sequence of Marinifilaceae bacterium strain SPP2, isolated from the Antarctic marine sediment.</title>
        <authorList>
            <person name="Watanabe M."/>
            <person name="Kojima H."/>
            <person name="Fukui M."/>
        </authorList>
    </citation>
    <scope>NUCLEOTIDE SEQUENCE [LARGE SCALE GENOMIC DNA]</scope>
    <source>
        <strain evidence="2 3">SPP2</strain>
    </source>
</reference>
<keyword evidence="1" id="KW-1133">Transmembrane helix</keyword>
<dbReference type="AlphaFoldDB" id="A0A1Y1CP61"/>
<name>A0A1Y1CP61_9BACT</name>
<dbReference type="OrthoDB" id="1295312at2"/>
<dbReference type="KEGG" id="mbas:ALGA_3444"/>
<accession>A0A1Y1CP61</accession>
<dbReference type="RefSeq" id="WP_145957667.1">
    <property type="nucleotide sequence ID" value="NZ_AP018042.1"/>
</dbReference>
<dbReference type="Proteomes" id="UP000218267">
    <property type="component" value="Chromosome"/>
</dbReference>
<organism evidence="2 3">
    <name type="scientific">Labilibaculum antarcticum</name>
    <dbReference type="NCBI Taxonomy" id="1717717"/>
    <lineage>
        <taxon>Bacteria</taxon>
        <taxon>Pseudomonadati</taxon>
        <taxon>Bacteroidota</taxon>
        <taxon>Bacteroidia</taxon>
        <taxon>Marinilabiliales</taxon>
        <taxon>Marinifilaceae</taxon>
        <taxon>Labilibaculum</taxon>
    </lineage>
</organism>
<feature type="transmembrane region" description="Helical" evidence="1">
    <location>
        <begin position="129"/>
        <end position="148"/>
    </location>
</feature>
<sequence length="391" mass="45088">MIYEKDQKAIENALKRICSHPLFANSSIYTRLLEYLVEKALSGEELKEFTIGTDLFGKNYLDDKNDGTVRSYMYKLRKKLAAYYAEADIRESVIFEIKKGQYNLSFIPSNKYHQLKKNTDISIKIPLKALKLAGIIAFTVLAASLVIINQMNTPSNIWKAFFEKMATNMVIVSDQYIVDEIYSDGEMHGVAYPEINNADDFFTYTQKHPEKHLKPNDYTLLSKMAPYSVKRLTQWFDSNKTDYTLQLESELSYDDVRENNIVFVGQFKTMNLSKSLFLKNSKAFTTYLDGFKYETKDTVKVFDTKYGENGKIEYAMVSYTSISPSKKAIYFVSNNDIGVMATLRKFTDKKWLSKFCDGLTKDTNHFNALFEVSGLQRTDISCKLIELEIIE</sequence>
<protein>
    <submittedName>
        <fullName evidence="2">Helix-turn-helix domain-containing protein</fullName>
    </submittedName>
</protein>
<keyword evidence="1" id="KW-0812">Transmembrane</keyword>
<reference evidence="3" key="2">
    <citation type="journal article" date="2020" name="Antonie Van Leeuwenhoek">
        <title>Labilibaculum antarcticum sp. nov., a novel facultative anaerobic, psychrotorelant bacterium isolated from marine sediment of Antarctica.</title>
        <authorList>
            <person name="Watanabe M."/>
            <person name="Kojima H."/>
            <person name="Fukui M."/>
        </authorList>
    </citation>
    <scope>NUCLEOTIDE SEQUENCE [LARGE SCALE GENOMIC DNA]</scope>
    <source>
        <strain evidence="3">SPP2</strain>
    </source>
</reference>
<evidence type="ECO:0000256" key="1">
    <source>
        <dbReference type="SAM" id="Phobius"/>
    </source>
</evidence>
<gene>
    <name evidence="2" type="ORF">ALGA_3444</name>
</gene>
<dbReference type="EMBL" id="AP018042">
    <property type="protein sequence ID" value="BAX81742.1"/>
    <property type="molecule type" value="Genomic_DNA"/>
</dbReference>